<dbReference type="EMBL" id="CP144699">
    <property type="protein sequence ID" value="WVZ18055.1"/>
    <property type="molecule type" value="Genomic_DNA"/>
</dbReference>
<sequence>MALQPKLVACGNNWAMVSMVARFVVGPAVIAVTAIAIGMRGVLLRIAIIQGYIWNDDFVAHFTIILRHTWNQLTPCLDATQEENKSKYIYGKSLSPFFVLINFT</sequence>
<dbReference type="InterPro" id="IPR004776">
    <property type="entry name" value="Mem_transp_PIN-like"/>
</dbReference>
<dbReference type="Pfam" id="PF03547">
    <property type="entry name" value="Mem_trans"/>
    <property type="match status" value="1"/>
</dbReference>
<name>A0AAQ3NZ39_VIGMU</name>
<evidence type="ECO:0000256" key="6">
    <source>
        <dbReference type="ARBA" id="ARBA00023136"/>
    </source>
</evidence>
<reference evidence="9 10" key="1">
    <citation type="journal article" date="2023" name="Life. Sci Alliance">
        <title>Evolutionary insights into 3D genome organization and epigenetic landscape of Vigna mungo.</title>
        <authorList>
            <person name="Junaid A."/>
            <person name="Singh B."/>
            <person name="Bhatia S."/>
        </authorList>
    </citation>
    <scope>NUCLEOTIDE SEQUENCE [LARGE SCALE GENOMIC DNA]</scope>
    <source>
        <strain evidence="9">Urdbean</strain>
    </source>
</reference>
<dbReference type="PANTHER" id="PTHR31752">
    <property type="entry name" value="AUXIN EFFLUX CARRIER COMPONENT 1B-RELATED"/>
    <property type="match status" value="1"/>
</dbReference>
<gene>
    <name evidence="9" type="ORF">V8G54_005377</name>
</gene>
<dbReference type="InterPro" id="IPR051107">
    <property type="entry name" value="Auxin_Efflux_Carrier"/>
</dbReference>
<keyword evidence="5 8" id="KW-1133">Transmembrane helix</keyword>
<feature type="transmembrane region" description="Helical" evidence="8">
    <location>
        <begin position="20"/>
        <end position="43"/>
    </location>
</feature>
<keyword evidence="3" id="KW-0813">Transport</keyword>
<evidence type="ECO:0000256" key="3">
    <source>
        <dbReference type="ARBA" id="ARBA00022448"/>
    </source>
</evidence>
<dbReference type="PANTHER" id="PTHR31752:SF4">
    <property type="entry name" value="AUXIN EFFLUX CARRIER COMPONENT 2"/>
    <property type="match status" value="1"/>
</dbReference>
<dbReference type="Proteomes" id="UP001374535">
    <property type="component" value="Chromosome 2"/>
</dbReference>
<keyword evidence="10" id="KW-1185">Reference proteome</keyword>
<evidence type="ECO:0000256" key="1">
    <source>
        <dbReference type="ARBA" id="ARBA00004141"/>
    </source>
</evidence>
<comment type="similarity">
    <text evidence="2">Belongs to the auxin efflux carrier (TC 2.A.69.1) family.</text>
</comment>
<dbReference type="GO" id="GO:0010329">
    <property type="term" value="F:auxin efflux transmembrane transporter activity"/>
    <property type="evidence" value="ECO:0007669"/>
    <property type="project" value="TreeGrafter"/>
</dbReference>
<keyword evidence="7" id="KW-0927">Auxin signaling pathway</keyword>
<dbReference type="GO" id="GO:0009734">
    <property type="term" value="P:auxin-activated signaling pathway"/>
    <property type="evidence" value="ECO:0007669"/>
    <property type="project" value="UniProtKB-KW"/>
</dbReference>
<evidence type="ECO:0000313" key="10">
    <source>
        <dbReference type="Proteomes" id="UP001374535"/>
    </source>
</evidence>
<evidence type="ECO:0000256" key="4">
    <source>
        <dbReference type="ARBA" id="ARBA00022692"/>
    </source>
</evidence>
<evidence type="ECO:0000313" key="9">
    <source>
        <dbReference type="EMBL" id="WVZ18055.1"/>
    </source>
</evidence>
<protein>
    <submittedName>
        <fullName evidence="9">Uncharacterized protein</fullName>
    </submittedName>
</protein>
<keyword evidence="6 8" id="KW-0472">Membrane</keyword>
<accession>A0AAQ3NZ39</accession>
<dbReference type="GO" id="GO:0005783">
    <property type="term" value="C:endoplasmic reticulum"/>
    <property type="evidence" value="ECO:0007669"/>
    <property type="project" value="TreeGrafter"/>
</dbReference>
<evidence type="ECO:0000256" key="5">
    <source>
        <dbReference type="ARBA" id="ARBA00022989"/>
    </source>
</evidence>
<organism evidence="9 10">
    <name type="scientific">Vigna mungo</name>
    <name type="common">Black gram</name>
    <name type="synonym">Phaseolus mungo</name>
    <dbReference type="NCBI Taxonomy" id="3915"/>
    <lineage>
        <taxon>Eukaryota</taxon>
        <taxon>Viridiplantae</taxon>
        <taxon>Streptophyta</taxon>
        <taxon>Embryophyta</taxon>
        <taxon>Tracheophyta</taxon>
        <taxon>Spermatophyta</taxon>
        <taxon>Magnoliopsida</taxon>
        <taxon>eudicotyledons</taxon>
        <taxon>Gunneridae</taxon>
        <taxon>Pentapetalae</taxon>
        <taxon>rosids</taxon>
        <taxon>fabids</taxon>
        <taxon>Fabales</taxon>
        <taxon>Fabaceae</taxon>
        <taxon>Papilionoideae</taxon>
        <taxon>50 kb inversion clade</taxon>
        <taxon>NPAAA clade</taxon>
        <taxon>indigoferoid/millettioid clade</taxon>
        <taxon>Phaseoleae</taxon>
        <taxon>Vigna</taxon>
    </lineage>
</organism>
<evidence type="ECO:0000256" key="2">
    <source>
        <dbReference type="ARBA" id="ARBA00009177"/>
    </source>
</evidence>
<dbReference type="GO" id="GO:0005886">
    <property type="term" value="C:plasma membrane"/>
    <property type="evidence" value="ECO:0007669"/>
    <property type="project" value="TreeGrafter"/>
</dbReference>
<proteinExistence type="inferred from homology"/>
<dbReference type="GO" id="GO:0009926">
    <property type="term" value="P:auxin polar transport"/>
    <property type="evidence" value="ECO:0007669"/>
    <property type="project" value="TreeGrafter"/>
</dbReference>
<evidence type="ECO:0000256" key="8">
    <source>
        <dbReference type="SAM" id="Phobius"/>
    </source>
</evidence>
<comment type="subcellular location">
    <subcellularLocation>
        <location evidence="1">Membrane</location>
        <topology evidence="1">Multi-pass membrane protein</topology>
    </subcellularLocation>
</comment>
<keyword evidence="4 8" id="KW-0812">Transmembrane</keyword>
<dbReference type="AlphaFoldDB" id="A0AAQ3NZ39"/>
<evidence type="ECO:0000256" key="7">
    <source>
        <dbReference type="ARBA" id="ARBA00023294"/>
    </source>
</evidence>